<dbReference type="EC" id="2.7.13.3" evidence="3"/>
<evidence type="ECO:0000313" key="13">
    <source>
        <dbReference type="Proteomes" id="UP000065807"/>
    </source>
</evidence>
<evidence type="ECO:0000256" key="5">
    <source>
        <dbReference type="ARBA" id="ARBA00022679"/>
    </source>
</evidence>
<name>A0A0K2SKW6_LIMPI</name>
<feature type="compositionally biased region" description="Low complexity" evidence="8">
    <location>
        <begin position="539"/>
        <end position="549"/>
    </location>
</feature>
<dbReference type="RefSeq" id="WP_068137055.1">
    <property type="nucleotide sequence ID" value="NZ_AP014924.1"/>
</dbReference>
<evidence type="ECO:0000256" key="1">
    <source>
        <dbReference type="ARBA" id="ARBA00000085"/>
    </source>
</evidence>
<dbReference type="GO" id="GO:0000155">
    <property type="term" value="F:phosphorelay sensor kinase activity"/>
    <property type="evidence" value="ECO:0007669"/>
    <property type="project" value="InterPro"/>
</dbReference>
<dbReference type="PANTHER" id="PTHR43711:SF28">
    <property type="entry name" value="SENSOR HISTIDINE KINASE YXDK"/>
    <property type="match status" value="1"/>
</dbReference>
<feature type="region of interest" description="Disordered" evidence="8">
    <location>
        <begin position="520"/>
        <end position="556"/>
    </location>
</feature>
<keyword evidence="5" id="KW-0808">Transferase</keyword>
<dbReference type="EMBL" id="AP014924">
    <property type="protein sequence ID" value="BAS27753.1"/>
    <property type="molecule type" value="Genomic_DNA"/>
</dbReference>
<dbReference type="InterPro" id="IPR036097">
    <property type="entry name" value="HisK_dim/P_sf"/>
</dbReference>
<keyword evidence="4" id="KW-0597">Phosphoprotein</keyword>
<dbReference type="STRING" id="1555112.LIP_1912"/>
<accession>A0A0K2SKW6</accession>
<dbReference type="SUPFAM" id="SSF47384">
    <property type="entry name" value="Homodimeric domain of signal transducing histidine kinase"/>
    <property type="match status" value="1"/>
</dbReference>
<dbReference type="CDD" id="cd00075">
    <property type="entry name" value="HATPase"/>
    <property type="match status" value="1"/>
</dbReference>
<dbReference type="PROSITE" id="PS50109">
    <property type="entry name" value="HIS_KIN"/>
    <property type="match status" value="1"/>
</dbReference>
<dbReference type="CDD" id="cd00082">
    <property type="entry name" value="HisKA"/>
    <property type="match status" value="1"/>
</dbReference>
<dbReference type="SMART" id="SM00388">
    <property type="entry name" value="HisKA"/>
    <property type="match status" value="1"/>
</dbReference>
<dbReference type="InterPro" id="IPR050736">
    <property type="entry name" value="Sensor_HK_Regulatory"/>
</dbReference>
<reference evidence="13" key="2">
    <citation type="journal article" date="2016" name="Int. J. Syst. Evol. Microbiol.">
        <title>Complete genome sequence and cell structure of Limnochorda pilosa, a Gram-negative spore-former within the phylum Firmicutes.</title>
        <authorList>
            <person name="Watanabe M."/>
            <person name="Kojima H."/>
            <person name="Fukui M."/>
        </authorList>
    </citation>
    <scope>NUCLEOTIDE SEQUENCE [LARGE SCALE GENOMIC DNA]</scope>
    <source>
        <strain evidence="13">HC45</strain>
    </source>
</reference>
<dbReference type="InterPro" id="IPR003660">
    <property type="entry name" value="HAMP_dom"/>
</dbReference>
<evidence type="ECO:0000259" key="10">
    <source>
        <dbReference type="PROSITE" id="PS50109"/>
    </source>
</evidence>
<feature type="region of interest" description="Disordered" evidence="8">
    <location>
        <begin position="82"/>
        <end position="125"/>
    </location>
</feature>
<dbReference type="GO" id="GO:0016020">
    <property type="term" value="C:membrane"/>
    <property type="evidence" value="ECO:0007669"/>
    <property type="project" value="UniProtKB-SubCell"/>
</dbReference>
<dbReference type="PRINTS" id="PR00344">
    <property type="entry name" value="BCTRLSENSOR"/>
</dbReference>
<dbReference type="InterPro" id="IPR003594">
    <property type="entry name" value="HATPase_dom"/>
</dbReference>
<protein>
    <recommendedName>
        <fullName evidence="3">histidine kinase</fullName>
        <ecNumber evidence="3">2.7.13.3</ecNumber>
    </recommendedName>
</protein>
<dbReference type="OrthoDB" id="112712at2"/>
<comment type="subcellular location">
    <subcellularLocation>
        <location evidence="2">Membrane</location>
    </subcellularLocation>
</comment>
<dbReference type="KEGG" id="lpil:LIP_1912"/>
<dbReference type="InterPro" id="IPR005467">
    <property type="entry name" value="His_kinase_dom"/>
</dbReference>
<dbReference type="Proteomes" id="UP000065807">
    <property type="component" value="Chromosome"/>
</dbReference>
<reference evidence="13" key="1">
    <citation type="submission" date="2015-07" db="EMBL/GenBank/DDBJ databases">
        <title>Complete genome sequence and phylogenetic analysis of Limnochorda pilosa.</title>
        <authorList>
            <person name="Watanabe M."/>
            <person name="Kojima H."/>
            <person name="Fukui M."/>
        </authorList>
    </citation>
    <scope>NUCLEOTIDE SEQUENCE [LARGE SCALE GENOMIC DNA]</scope>
    <source>
        <strain evidence="13">HC45</strain>
    </source>
</reference>
<evidence type="ECO:0000256" key="8">
    <source>
        <dbReference type="SAM" id="MobiDB-lite"/>
    </source>
</evidence>
<keyword evidence="6" id="KW-0418">Kinase</keyword>
<keyword evidence="9" id="KW-1133">Transmembrane helix</keyword>
<comment type="catalytic activity">
    <reaction evidence="1">
        <text>ATP + protein L-histidine = ADP + protein N-phospho-L-histidine.</text>
        <dbReference type="EC" id="2.7.13.3"/>
    </reaction>
</comment>
<keyword evidence="7" id="KW-0902">Two-component regulatory system</keyword>
<feature type="domain" description="HAMP" evidence="11">
    <location>
        <begin position="321"/>
        <end position="374"/>
    </location>
</feature>
<feature type="region of interest" description="Disordered" evidence="8">
    <location>
        <begin position="203"/>
        <end position="223"/>
    </location>
</feature>
<evidence type="ECO:0000256" key="9">
    <source>
        <dbReference type="SAM" id="Phobius"/>
    </source>
</evidence>
<dbReference type="SMART" id="SM00387">
    <property type="entry name" value="HATPase_c"/>
    <property type="match status" value="1"/>
</dbReference>
<dbReference type="Gene3D" id="6.10.340.10">
    <property type="match status" value="1"/>
</dbReference>
<proteinExistence type="predicted"/>
<evidence type="ECO:0000256" key="6">
    <source>
        <dbReference type="ARBA" id="ARBA00022777"/>
    </source>
</evidence>
<keyword evidence="9" id="KW-0812">Transmembrane</keyword>
<keyword evidence="9" id="KW-0472">Membrane</keyword>
<feature type="domain" description="Histidine kinase" evidence="10">
    <location>
        <begin position="382"/>
        <end position="638"/>
    </location>
</feature>
<dbReference type="AlphaFoldDB" id="A0A0K2SKW6"/>
<evidence type="ECO:0000259" key="11">
    <source>
        <dbReference type="PROSITE" id="PS50885"/>
    </source>
</evidence>
<dbReference type="Gene3D" id="1.10.287.130">
    <property type="match status" value="1"/>
</dbReference>
<dbReference type="InterPro" id="IPR036890">
    <property type="entry name" value="HATPase_C_sf"/>
</dbReference>
<sequence length="639" mass="68223">MSRWRRSRPGGMLVRRLAAAWGENLPLRLGVTMAVVFGALVAVVLAAALFTARHVMLETVDASLDSLAAFLRTQAVGFASPGAADPRGTWDVAAGDPPADRGTQCDGDAHDEDHEGDEPYEDDHDKDGLWERLEHRERLAPDEVARLSGEVLLGVREQLYEAEAGEPVRAALDRVPQIAEGFLRLAGARGDWLSLPQPLGTVGAPAAQTTGGAPAPRPAGAAAGPPALPSTWVGKAAHEGIAFGTWGRSRAGLPGRESYRLAVVPVRPLQSGGLPGSTYYLALAVPLGAVGRQLEQMARWLGLLGLLALGPVAVFSALTVQRAFRPVETIARVAGSIDDRTLSARIEERPQDRTLQKLVDVLNAMLDRLEKAFGAQARFVQDASHELRTPLARLRTGLDLALRRRRTDEEYRRSLEAARREVDRLTRLSNHLLWLARHDQGEVAARDPVDLAAVAAPVLDTFRPGAAEAGVALESEIPAGLSWPVERVGLEQILTNLVENALRATGHGGRVWVRAWAGDPPAEKERTGEGSPPGPPAASAPGPTGSHAPEAPGAPLPVPSGPWLWLEVGDTGKGIPPGELERVFERFVRLEPGRDPRGGAGLGLSICRAIAQEHGGVIRVESEPGYGSRFQVAFPPRRA</sequence>
<dbReference type="Gene3D" id="3.30.565.10">
    <property type="entry name" value="Histidine kinase-like ATPase, C-terminal domain"/>
    <property type="match status" value="1"/>
</dbReference>
<gene>
    <name evidence="12" type="ORF">LIP_1912</name>
</gene>
<keyword evidence="13" id="KW-1185">Reference proteome</keyword>
<dbReference type="Pfam" id="PF02518">
    <property type="entry name" value="HATPase_c"/>
    <property type="match status" value="1"/>
</dbReference>
<organism evidence="12 13">
    <name type="scientific">Limnochorda pilosa</name>
    <dbReference type="NCBI Taxonomy" id="1555112"/>
    <lineage>
        <taxon>Bacteria</taxon>
        <taxon>Bacillati</taxon>
        <taxon>Bacillota</taxon>
        <taxon>Limnochordia</taxon>
        <taxon>Limnochordales</taxon>
        <taxon>Limnochordaceae</taxon>
        <taxon>Limnochorda</taxon>
    </lineage>
</organism>
<dbReference type="InterPro" id="IPR003661">
    <property type="entry name" value="HisK_dim/P_dom"/>
</dbReference>
<dbReference type="PROSITE" id="PS50885">
    <property type="entry name" value="HAMP"/>
    <property type="match status" value="1"/>
</dbReference>
<dbReference type="PANTHER" id="PTHR43711">
    <property type="entry name" value="TWO-COMPONENT HISTIDINE KINASE"/>
    <property type="match status" value="1"/>
</dbReference>
<evidence type="ECO:0000256" key="3">
    <source>
        <dbReference type="ARBA" id="ARBA00012438"/>
    </source>
</evidence>
<evidence type="ECO:0000256" key="2">
    <source>
        <dbReference type="ARBA" id="ARBA00004370"/>
    </source>
</evidence>
<dbReference type="SUPFAM" id="SSF55874">
    <property type="entry name" value="ATPase domain of HSP90 chaperone/DNA topoisomerase II/histidine kinase"/>
    <property type="match status" value="1"/>
</dbReference>
<dbReference type="Pfam" id="PF00512">
    <property type="entry name" value="HisKA"/>
    <property type="match status" value="1"/>
</dbReference>
<evidence type="ECO:0000313" key="12">
    <source>
        <dbReference type="EMBL" id="BAS27753.1"/>
    </source>
</evidence>
<evidence type="ECO:0000256" key="4">
    <source>
        <dbReference type="ARBA" id="ARBA00022553"/>
    </source>
</evidence>
<evidence type="ECO:0000256" key="7">
    <source>
        <dbReference type="ARBA" id="ARBA00023012"/>
    </source>
</evidence>
<dbReference type="InterPro" id="IPR004358">
    <property type="entry name" value="Sig_transdc_His_kin-like_C"/>
</dbReference>
<feature type="transmembrane region" description="Helical" evidence="9">
    <location>
        <begin position="29"/>
        <end position="50"/>
    </location>
</feature>